<dbReference type="SUPFAM" id="SSF57716">
    <property type="entry name" value="Glucocorticoid receptor-like (DNA-binding domain)"/>
    <property type="match status" value="1"/>
</dbReference>
<dbReference type="eggNOG" id="COG1734">
    <property type="taxonomic scope" value="Bacteria"/>
</dbReference>
<feature type="zinc finger region" description="dksA C4-type" evidence="4">
    <location>
        <begin position="92"/>
        <end position="116"/>
    </location>
</feature>
<gene>
    <name evidence="6" type="ORF">NIDE3409</name>
</gene>
<accession>D8PIK8</accession>
<dbReference type="AlphaFoldDB" id="D8PIK8"/>
<evidence type="ECO:0000313" key="7">
    <source>
        <dbReference type="Proteomes" id="UP000001660"/>
    </source>
</evidence>
<dbReference type="Pfam" id="PF01258">
    <property type="entry name" value="zf-dskA_traR"/>
    <property type="match status" value="1"/>
</dbReference>
<evidence type="ECO:0000256" key="2">
    <source>
        <dbReference type="ARBA" id="ARBA00022771"/>
    </source>
</evidence>
<dbReference type="HOGENOM" id="CLU_043144_4_3_0"/>
<keyword evidence="7" id="KW-1185">Reference proteome</keyword>
<dbReference type="OrthoDB" id="9803742at2"/>
<evidence type="ECO:0000259" key="5">
    <source>
        <dbReference type="Pfam" id="PF01258"/>
    </source>
</evidence>
<evidence type="ECO:0000256" key="1">
    <source>
        <dbReference type="ARBA" id="ARBA00022723"/>
    </source>
</evidence>
<dbReference type="KEGG" id="nde:NIDE3409"/>
<dbReference type="Gene3D" id="1.20.120.910">
    <property type="entry name" value="DksA, coiled-coil domain"/>
    <property type="match status" value="1"/>
</dbReference>
<dbReference type="PANTHER" id="PTHR33823:SF4">
    <property type="entry name" value="GENERAL STRESS PROTEIN 16O"/>
    <property type="match status" value="1"/>
</dbReference>
<evidence type="ECO:0000313" key="6">
    <source>
        <dbReference type="EMBL" id="CBK43095.1"/>
    </source>
</evidence>
<keyword evidence="1" id="KW-0479">Metal-binding</keyword>
<dbReference type="STRING" id="330214.NIDE3409"/>
<dbReference type="InterPro" id="IPR000962">
    <property type="entry name" value="Znf_DskA_TraR"/>
</dbReference>
<keyword evidence="2" id="KW-0863">Zinc-finger</keyword>
<name>D8PIK8_9BACT</name>
<dbReference type="EMBL" id="FP929003">
    <property type="protein sequence ID" value="CBK43095.1"/>
    <property type="molecule type" value="Genomic_DNA"/>
</dbReference>
<sequence>MSVTQVVRLQPRHRAFASLRKHLLRSRRTLFAQVMSRPLPQTEQGLPADVLDLAACEQERMIDDLIAQRAYAKLRQIERALNCMLDTSYGICHRCRAEIPLSRLRAQPDAMLCVTCKSLSEERASLRNTPWRPDKPAEEVYRP</sequence>
<evidence type="ECO:0000256" key="4">
    <source>
        <dbReference type="PROSITE-ProRule" id="PRU00510"/>
    </source>
</evidence>
<reference evidence="6 7" key="1">
    <citation type="journal article" date="2010" name="Proc. Natl. Acad. Sci. U.S.A.">
        <title>A Nitrospira metagenome illuminates the physiology and evolution of globally important nitrite-oxidizing bacteria.</title>
        <authorList>
            <person name="Lucker S."/>
            <person name="Wagner M."/>
            <person name="Maixner F."/>
            <person name="Pelletier E."/>
            <person name="Koch H."/>
            <person name="Vacherie B."/>
            <person name="Rattei T."/>
            <person name="Sinninghe Damste J."/>
            <person name="Spieck E."/>
            <person name="Le Paslier D."/>
            <person name="Daims H."/>
        </authorList>
    </citation>
    <scope>NUCLEOTIDE SEQUENCE [LARGE SCALE GENOMIC DNA]</scope>
</reference>
<dbReference type="PROSITE" id="PS51128">
    <property type="entry name" value="ZF_DKSA_2"/>
    <property type="match status" value="1"/>
</dbReference>
<protein>
    <recommendedName>
        <fullName evidence="5">Zinc finger DksA/TraR C4-type domain-containing protein</fullName>
    </recommendedName>
</protein>
<proteinExistence type="predicted"/>
<feature type="domain" description="Zinc finger DksA/TraR C4-type" evidence="5">
    <location>
        <begin position="88"/>
        <end position="121"/>
    </location>
</feature>
<evidence type="ECO:0000256" key="3">
    <source>
        <dbReference type="ARBA" id="ARBA00022833"/>
    </source>
</evidence>
<organism evidence="6 7">
    <name type="scientific">Nitrospira defluvii</name>
    <dbReference type="NCBI Taxonomy" id="330214"/>
    <lineage>
        <taxon>Bacteria</taxon>
        <taxon>Pseudomonadati</taxon>
        <taxon>Nitrospirota</taxon>
        <taxon>Nitrospiria</taxon>
        <taxon>Nitrospirales</taxon>
        <taxon>Nitrospiraceae</taxon>
        <taxon>Nitrospira</taxon>
    </lineage>
</organism>
<keyword evidence="3" id="KW-0862">Zinc</keyword>
<dbReference type="GO" id="GO:0008270">
    <property type="term" value="F:zinc ion binding"/>
    <property type="evidence" value="ECO:0007669"/>
    <property type="project" value="UniProtKB-KW"/>
</dbReference>
<dbReference type="Proteomes" id="UP000001660">
    <property type="component" value="Chromosome"/>
</dbReference>
<dbReference type="PANTHER" id="PTHR33823">
    <property type="entry name" value="RNA POLYMERASE-BINDING TRANSCRIPTION FACTOR DKSA-RELATED"/>
    <property type="match status" value="1"/>
</dbReference>